<proteinExistence type="predicted"/>
<keyword evidence="2" id="KW-1185">Reference proteome</keyword>
<protein>
    <submittedName>
        <fullName evidence="1">Uncharacterized protein</fullName>
    </submittedName>
</protein>
<gene>
    <name evidence="1" type="ORF">SMRZ_LOCUS6524</name>
</gene>
<organism evidence="1 2">
    <name type="scientific">Schistosoma margrebowiei</name>
    <dbReference type="NCBI Taxonomy" id="48269"/>
    <lineage>
        <taxon>Eukaryota</taxon>
        <taxon>Metazoa</taxon>
        <taxon>Spiralia</taxon>
        <taxon>Lophotrochozoa</taxon>
        <taxon>Platyhelminthes</taxon>
        <taxon>Trematoda</taxon>
        <taxon>Digenea</taxon>
        <taxon>Strigeidida</taxon>
        <taxon>Schistosomatoidea</taxon>
        <taxon>Schistosomatidae</taxon>
        <taxon>Schistosoma</taxon>
    </lineage>
</organism>
<dbReference type="EMBL" id="UZAI01002446">
    <property type="protein sequence ID" value="VDO71649.1"/>
    <property type="molecule type" value="Genomic_DNA"/>
</dbReference>
<dbReference type="AlphaFoldDB" id="A0A3P7Y2V8"/>
<evidence type="ECO:0000313" key="2">
    <source>
        <dbReference type="Proteomes" id="UP000277204"/>
    </source>
</evidence>
<dbReference type="Proteomes" id="UP000277204">
    <property type="component" value="Unassembled WGS sequence"/>
</dbReference>
<name>A0A3P7Y2V8_9TREM</name>
<sequence>MLVSDGDELPISEDDIFVEGSGDLLTYPDILIECSVDKDFILNSSQISSGIVSICSNSTRLSN</sequence>
<evidence type="ECO:0000313" key="1">
    <source>
        <dbReference type="EMBL" id="VDO71649.1"/>
    </source>
</evidence>
<accession>A0A3P7Y2V8</accession>
<reference evidence="1 2" key="1">
    <citation type="submission" date="2018-11" db="EMBL/GenBank/DDBJ databases">
        <authorList>
            <consortium name="Pathogen Informatics"/>
        </authorList>
    </citation>
    <scope>NUCLEOTIDE SEQUENCE [LARGE SCALE GENOMIC DNA]</scope>
    <source>
        <strain evidence="1 2">Zambia</strain>
    </source>
</reference>